<dbReference type="PROSITE" id="PS51194">
    <property type="entry name" value="HELICASE_CTER"/>
    <property type="match status" value="1"/>
</dbReference>
<comment type="caution">
    <text evidence="7">The sequence shown here is derived from an EMBL/GenBank/DDBJ whole genome shotgun (WGS) entry which is preliminary data.</text>
</comment>
<keyword evidence="5" id="KW-0234">DNA repair</keyword>
<evidence type="ECO:0000259" key="6">
    <source>
        <dbReference type="PROSITE" id="PS51194"/>
    </source>
</evidence>
<dbReference type="InterPro" id="IPR050520">
    <property type="entry name" value="INO80/SWR1_helicase"/>
</dbReference>
<comment type="function">
    <text evidence="5">ATPase component of the INO80 complex which remodels chromatin by shifting nucleosomes and is involved in DNA repair.</text>
</comment>
<keyword evidence="3 5" id="KW-0378">Hydrolase</keyword>
<evidence type="ECO:0000256" key="4">
    <source>
        <dbReference type="ARBA" id="ARBA00022840"/>
    </source>
</evidence>
<dbReference type="GO" id="GO:0006281">
    <property type="term" value="P:DNA repair"/>
    <property type="evidence" value="ECO:0007669"/>
    <property type="project" value="UniProtKB-UniRule"/>
</dbReference>
<evidence type="ECO:0000313" key="7">
    <source>
        <dbReference type="EMBL" id="CAB4025988.1"/>
    </source>
</evidence>
<dbReference type="Pfam" id="PF00271">
    <property type="entry name" value="Helicase_C"/>
    <property type="match status" value="1"/>
</dbReference>
<dbReference type="Proteomes" id="UP001152795">
    <property type="component" value="Unassembled WGS sequence"/>
</dbReference>
<keyword evidence="8" id="KW-1185">Reference proteome</keyword>
<protein>
    <recommendedName>
        <fullName evidence="5">Chromatin-remodeling ATPase INO80</fullName>
        <ecNumber evidence="5">3.6.4.-</ecNumber>
    </recommendedName>
</protein>
<dbReference type="CDD" id="cd18793">
    <property type="entry name" value="SF2_C_SNF"/>
    <property type="match status" value="1"/>
</dbReference>
<evidence type="ECO:0000256" key="1">
    <source>
        <dbReference type="ARBA" id="ARBA00004123"/>
    </source>
</evidence>
<dbReference type="Gene3D" id="3.40.50.300">
    <property type="entry name" value="P-loop containing nucleotide triphosphate hydrolases"/>
    <property type="match status" value="1"/>
</dbReference>
<name>A0A7D9L637_PARCT</name>
<evidence type="ECO:0000256" key="2">
    <source>
        <dbReference type="ARBA" id="ARBA00022741"/>
    </source>
</evidence>
<proteinExistence type="inferred from homology"/>
<dbReference type="PANTHER" id="PTHR45685:SF2">
    <property type="entry name" value="CHROMATIN-REMODELING ATPASE INO80"/>
    <property type="match status" value="1"/>
</dbReference>
<dbReference type="GO" id="GO:0003677">
    <property type="term" value="F:DNA binding"/>
    <property type="evidence" value="ECO:0007669"/>
    <property type="project" value="UniProtKB-UniRule"/>
</dbReference>
<organism evidence="7 8">
    <name type="scientific">Paramuricea clavata</name>
    <name type="common">Red gorgonian</name>
    <name type="synonym">Violescent sea-whip</name>
    <dbReference type="NCBI Taxonomy" id="317549"/>
    <lineage>
        <taxon>Eukaryota</taxon>
        <taxon>Metazoa</taxon>
        <taxon>Cnidaria</taxon>
        <taxon>Anthozoa</taxon>
        <taxon>Octocorallia</taxon>
        <taxon>Malacalcyonacea</taxon>
        <taxon>Plexauridae</taxon>
        <taxon>Paramuricea</taxon>
    </lineage>
</organism>
<dbReference type="GO" id="GO:0031011">
    <property type="term" value="C:Ino80 complex"/>
    <property type="evidence" value="ECO:0007669"/>
    <property type="project" value="UniProtKB-UniRule"/>
</dbReference>
<keyword evidence="2" id="KW-0547">Nucleotide-binding</keyword>
<keyword evidence="4 5" id="KW-0067">ATP-binding</keyword>
<dbReference type="SUPFAM" id="SSF52540">
    <property type="entry name" value="P-loop containing nucleoside triphosphate hydrolases"/>
    <property type="match status" value="1"/>
</dbReference>
<accession>A0A7D9L637</accession>
<dbReference type="AlphaFoldDB" id="A0A7D9L637"/>
<dbReference type="InterPro" id="IPR049730">
    <property type="entry name" value="SNF2/RAD54-like_C"/>
</dbReference>
<feature type="domain" description="Helicase C-terminal" evidence="6">
    <location>
        <begin position="1"/>
        <end position="141"/>
    </location>
</feature>
<dbReference type="SMART" id="SM00490">
    <property type="entry name" value="HELICc"/>
    <property type="match status" value="1"/>
</dbReference>
<keyword evidence="5" id="KW-0238">DNA-binding</keyword>
<reference evidence="7" key="1">
    <citation type="submission" date="2020-04" db="EMBL/GenBank/DDBJ databases">
        <authorList>
            <person name="Alioto T."/>
            <person name="Alioto T."/>
            <person name="Gomez Garrido J."/>
        </authorList>
    </citation>
    <scope>NUCLEOTIDE SEQUENCE</scope>
    <source>
        <strain evidence="7">A484AB</strain>
    </source>
</reference>
<dbReference type="GO" id="GO:0005524">
    <property type="term" value="F:ATP binding"/>
    <property type="evidence" value="ECO:0007669"/>
    <property type="project" value="UniProtKB-UniRule"/>
</dbReference>
<dbReference type="GO" id="GO:0016887">
    <property type="term" value="F:ATP hydrolysis activity"/>
    <property type="evidence" value="ECO:0007669"/>
    <property type="project" value="TreeGrafter"/>
</dbReference>
<evidence type="ECO:0000313" key="8">
    <source>
        <dbReference type="Proteomes" id="UP001152795"/>
    </source>
</evidence>
<comment type="subcellular location">
    <subcellularLocation>
        <location evidence="1 5">Nucleus</location>
    </subcellularLocation>
</comment>
<dbReference type="InterPro" id="IPR027417">
    <property type="entry name" value="P-loop_NTPase"/>
</dbReference>
<dbReference type="GO" id="GO:0006338">
    <property type="term" value="P:chromatin remodeling"/>
    <property type="evidence" value="ECO:0007669"/>
    <property type="project" value="UniProtKB-UniRule"/>
</dbReference>
<dbReference type="EC" id="3.6.4.-" evidence="5"/>
<dbReference type="OrthoDB" id="5988698at2759"/>
<evidence type="ECO:0000256" key="5">
    <source>
        <dbReference type="RuleBase" id="RU368001"/>
    </source>
</evidence>
<dbReference type="GO" id="GO:0042393">
    <property type="term" value="F:histone binding"/>
    <property type="evidence" value="ECO:0007669"/>
    <property type="project" value="TreeGrafter"/>
</dbReference>
<comment type="subunit">
    <text evidence="5">Component of the INO80 chromatin-remodeling complex.</text>
</comment>
<keyword evidence="5" id="KW-0227">DNA damage</keyword>
<comment type="catalytic activity">
    <reaction evidence="5">
        <text>ATP + H2O = ADP + phosphate + H(+)</text>
        <dbReference type="Rhea" id="RHEA:13065"/>
        <dbReference type="ChEBI" id="CHEBI:15377"/>
        <dbReference type="ChEBI" id="CHEBI:15378"/>
        <dbReference type="ChEBI" id="CHEBI:30616"/>
        <dbReference type="ChEBI" id="CHEBI:43474"/>
        <dbReference type="ChEBI" id="CHEBI:456216"/>
    </reaction>
</comment>
<sequence length="153" mass="17478">MTMDILEVYLQTRGHKYLRLDGSVSVCERQGLIDRFNTEEDIFMFIISTRAGGMGINLTAANVVILYDSDYNPHNDKQAECRCHRLGQTREVNVYRLICKDTCEEDILKCANDKIRLHEDISGNQISNKEDDIIQSLVNVVFGSSSTKLEEKQ</sequence>
<comment type="domain">
    <text evidence="5">The DBINO region is involved in binding to DNA.</text>
</comment>
<comment type="similarity">
    <text evidence="5">Belongs to the SNF2/RAD54 helicase family.</text>
</comment>
<dbReference type="InterPro" id="IPR001650">
    <property type="entry name" value="Helicase_C-like"/>
</dbReference>
<dbReference type="PANTHER" id="PTHR45685">
    <property type="entry name" value="HELICASE SRCAP-RELATED"/>
    <property type="match status" value="1"/>
</dbReference>
<dbReference type="EMBL" id="CACRXK020013937">
    <property type="protein sequence ID" value="CAB4025988.1"/>
    <property type="molecule type" value="Genomic_DNA"/>
</dbReference>
<gene>
    <name evidence="7" type="ORF">PACLA_8A066638</name>
</gene>
<evidence type="ECO:0000256" key="3">
    <source>
        <dbReference type="ARBA" id="ARBA00022801"/>
    </source>
</evidence>